<dbReference type="RefSeq" id="WP_164447141.1">
    <property type="nucleotide sequence ID" value="NZ_SAIY01000003.1"/>
</dbReference>
<keyword evidence="1" id="KW-0472">Membrane</keyword>
<evidence type="ECO:0000256" key="1">
    <source>
        <dbReference type="SAM" id="Phobius"/>
    </source>
</evidence>
<proteinExistence type="predicted"/>
<organism evidence="2 3">
    <name type="scientific">Verrucosispora sioxanthis</name>
    <dbReference type="NCBI Taxonomy" id="2499994"/>
    <lineage>
        <taxon>Bacteria</taxon>
        <taxon>Bacillati</taxon>
        <taxon>Actinomycetota</taxon>
        <taxon>Actinomycetes</taxon>
        <taxon>Micromonosporales</taxon>
        <taxon>Micromonosporaceae</taxon>
        <taxon>Micromonospora</taxon>
    </lineage>
</organism>
<feature type="transmembrane region" description="Helical" evidence="1">
    <location>
        <begin position="21"/>
        <end position="40"/>
    </location>
</feature>
<accession>A0A6M1KZP6</accession>
<evidence type="ECO:0000313" key="2">
    <source>
        <dbReference type="EMBL" id="NGM13222.1"/>
    </source>
</evidence>
<protein>
    <submittedName>
        <fullName evidence="2">Uncharacterized protein</fullName>
    </submittedName>
</protein>
<feature type="transmembrane region" description="Helical" evidence="1">
    <location>
        <begin position="76"/>
        <end position="95"/>
    </location>
</feature>
<sequence>MADTASTAAPVRRRVFHAGSLGMIVGGVLALVGSLLPWVITPFGSLSGAAGPGLWTLSMAFLAVAGALLPYRKVAIAHSLIPGLVVAAIVGWQVARLISLSASTGAWGQLMPGVGLVMAAGGAVVLIRTGMRLVKLG</sequence>
<feature type="transmembrane region" description="Helical" evidence="1">
    <location>
        <begin position="52"/>
        <end position="69"/>
    </location>
</feature>
<keyword evidence="1" id="KW-1133">Transmembrane helix</keyword>
<reference evidence="2 3" key="1">
    <citation type="submission" date="2020-02" db="EMBL/GenBank/DDBJ databases">
        <title>Draft Genome Sequence of Verrucosispora sp. Strain CWR15, Isolated from Gulf of Mexico Sponge.</title>
        <authorList>
            <person name="Kennedy S.J."/>
            <person name="Cella E."/>
            <person name="Azarian T."/>
            <person name="Baker B.J."/>
            <person name="Shaw L.N."/>
        </authorList>
    </citation>
    <scope>NUCLEOTIDE SEQUENCE [LARGE SCALE GENOMIC DNA]</scope>
    <source>
        <strain evidence="2 3">CWR15</strain>
    </source>
</reference>
<dbReference type="AlphaFoldDB" id="A0A6M1KZP6"/>
<evidence type="ECO:0000313" key="3">
    <source>
        <dbReference type="Proteomes" id="UP000478148"/>
    </source>
</evidence>
<dbReference type="Proteomes" id="UP000478148">
    <property type="component" value="Unassembled WGS sequence"/>
</dbReference>
<gene>
    <name evidence="2" type="ORF">ENC19_11380</name>
</gene>
<feature type="transmembrane region" description="Helical" evidence="1">
    <location>
        <begin position="107"/>
        <end position="127"/>
    </location>
</feature>
<comment type="caution">
    <text evidence="2">The sequence shown here is derived from an EMBL/GenBank/DDBJ whole genome shotgun (WGS) entry which is preliminary data.</text>
</comment>
<keyword evidence="3" id="KW-1185">Reference proteome</keyword>
<dbReference type="EMBL" id="SAIY01000003">
    <property type="protein sequence ID" value="NGM13222.1"/>
    <property type="molecule type" value="Genomic_DNA"/>
</dbReference>
<keyword evidence="1" id="KW-0812">Transmembrane</keyword>
<name>A0A6M1KZP6_9ACTN</name>